<dbReference type="Pfam" id="PF14493">
    <property type="entry name" value="HTH_40"/>
    <property type="match status" value="1"/>
</dbReference>
<evidence type="ECO:0000256" key="4">
    <source>
        <dbReference type="ARBA" id="ARBA00022801"/>
    </source>
</evidence>
<dbReference type="GO" id="GO:0016787">
    <property type="term" value="F:hydrolase activity"/>
    <property type="evidence" value="ECO:0007669"/>
    <property type="project" value="UniProtKB-KW"/>
</dbReference>
<evidence type="ECO:0000256" key="12">
    <source>
        <dbReference type="SAM" id="Coils"/>
    </source>
</evidence>
<evidence type="ECO:0000259" key="14">
    <source>
        <dbReference type="PROSITE" id="PS50967"/>
    </source>
</evidence>
<feature type="coiled-coil region" evidence="12">
    <location>
        <begin position="12"/>
        <end position="61"/>
    </location>
</feature>
<dbReference type="PROSITE" id="PS50967">
    <property type="entry name" value="HRDC"/>
    <property type="match status" value="1"/>
</dbReference>
<dbReference type="GO" id="GO:0000724">
    <property type="term" value="P:double-strand break repair via homologous recombination"/>
    <property type="evidence" value="ECO:0007669"/>
    <property type="project" value="TreeGrafter"/>
</dbReference>
<dbReference type="Pfam" id="PF00270">
    <property type="entry name" value="DEAD"/>
    <property type="match status" value="1"/>
</dbReference>
<dbReference type="CDD" id="cd17920">
    <property type="entry name" value="DEXHc_RecQ"/>
    <property type="match status" value="1"/>
</dbReference>
<dbReference type="InterPro" id="IPR002121">
    <property type="entry name" value="HRDC_dom"/>
</dbReference>
<feature type="domain" description="Helicase C-terminal" evidence="16">
    <location>
        <begin position="462"/>
        <end position="613"/>
    </location>
</feature>
<dbReference type="Pfam" id="PF00570">
    <property type="entry name" value="HRDC"/>
    <property type="match status" value="1"/>
</dbReference>
<dbReference type="FunFam" id="3.40.50.300:FF:001389">
    <property type="entry name" value="ATP-dependent DNA helicase RecQ"/>
    <property type="match status" value="1"/>
</dbReference>
<evidence type="ECO:0000256" key="2">
    <source>
        <dbReference type="ARBA" id="ARBA00005446"/>
    </source>
</evidence>
<evidence type="ECO:0000313" key="17">
    <source>
        <dbReference type="EnsemblMetazoa" id="XP_022669815"/>
    </source>
</evidence>
<keyword evidence="8" id="KW-0413">Isomerase</keyword>
<dbReference type="KEGG" id="vde:111253894"/>
<proteinExistence type="inferred from homology"/>
<dbReference type="SMART" id="SM00487">
    <property type="entry name" value="DEXDc"/>
    <property type="match status" value="1"/>
</dbReference>
<dbReference type="PROSITE" id="PS51192">
    <property type="entry name" value="HELICASE_ATP_BIND_1"/>
    <property type="match status" value="1"/>
</dbReference>
<dbReference type="SUPFAM" id="SSF47819">
    <property type="entry name" value="HRDC-like"/>
    <property type="match status" value="1"/>
</dbReference>
<dbReference type="PANTHER" id="PTHR13710:SF120">
    <property type="entry name" value="BIFUNCTIONAL 3'-5' EXONUCLEASE_ATP-DEPENDENT HELICASE WRN"/>
    <property type="match status" value="1"/>
</dbReference>
<dbReference type="GO" id="GO:0000723">
    <property type="term" value="P:telomere maintenance"/>
    <property type="evidence" value="ECO:0007669"/>
    <property type="project" value="TreeGrafter"/>
</dbReference>
<dbReference type="InterPro" id="IPR029491">
    <property type="entry name" value="Helicase_HTH"/>
</dbReference>
<reference evidence="17" key="1">
    <citation type="submission" date="2021-01" db="UniProtKB">
        <authorList>
            <consortium name="EnsemblMetazoa"/>
        </authorList>
    </citation>
    <scope>IDENTIFICATION</scope>
</reference>
<keyword evidence="4" id="KW-0378">Hydrolase</keyword>
<feature type="domain" description="HRDC" evidence="14">
    <location>
        <begin position="829"/>
        <end position="909"/>
    </location>
</feature>
<sequence>MSSETSTVRSLLKDIETLLHSLHKTVEKCERNKPPQVLKLLQQAKDLLKSAKEEIFNFEGVSTPTQKVAGAVQESKASNIWVGRSKRTSEVFVGSDDDDELLLKHNYTSSSNKLKKVRLDQIGAIQSIEKQSSSTVEGEPGTAIAYDSNVRSAMKNKQFRENQRLPKTNLENDNDLRSGRIRGDDDDRKEDREENNGNDDGNSSEDCEFNDDELNAICDEAERSQIFKSEQQPEDLRKCNDIEGVVPPRKMHIETLKKHFGHDEFRDAQWKVIYSVLTDHKDNIVIMATGSGKSLCFQFPPVYLKKLAVVISPLISLMEDQVRALEQQDILAAFLGSNQTEKDFIEEGLFQGKYRLLYVTPEYISERTDFISRLHDSVGVCLVAIDEAHCVSQWGHDFRTAYRDLGAVRKKLKRIPFMALTATATARVQSDIEQSLNLVQPWITVTQFDRPNIFLEVRPRTTPENDLLRLTSFDETTVVYCPTRESTENTCRFLRQNNIDAIAYHAGMSSAKRRKVHEAFSLGRMSVIVATVAFGMGIDKADVRRVIHYGAPKDIESYYQEVGRAGRDGAQSYCHVFWKPADLTASRRWLADIKDSKFLQYKSDMISQMQTYLETSKCRRKALISHFSYSESSMMQIKPMCCDNCDIDLKRSSGSSKLNTLKNDFTTDATLMLKAIRQLGEKSGLGLVVLHLSGSKSVRVKDWMKEKQSYGSGENKSQEYWKALGTMLISEGFISETTAKVNNAASKKFFGPNSNKFFTNVLTVVSLTQKAHEWLNSNKKLLLVANQPMRKALEERRGRPISSTSVFAASSSNTPIMERRVANTISIMDPRQKSLYDRLVNIRNDLATDNDCPAPSIFDNKILSVVSENCPKTLTELQELPGVSGNKAKKFGQPIVDAVKEFCSVNEVSTFKDTAKTLTLSEIPSNVPQNAIRSFMLFSQNYGLSEIANQLGLKPSTVFGHLADCVANGVSINVERLGFDRDQCLLVKDIWAQLGENATLSNIKEQLPEEIDWPLLRLYKSYIKGKLPL</sequence>
<dbReference type="OMA" id="VGLTHEI"/>
<dbReference type="EC" id="5.6.2.4" evidence="10"/>
<keyword evidence="3" id="KW-0547">Nucleotide-binding</keyword>
<dbReference type="AlphaFoldDB" id="A0A7M7ME64"/>
<dbReference type="Gene3D" id="1.10.150.80">
    <property type="entry name" value="HRDC domain"/>
    <property type="match status" value="1"/>
</dbReference>
<evidence type="ECO:0000256" key="11">
    <source>
        <dbReference type="ARBA" id="ARBA00049360"/>
    </source>
</evidence>
<dbReference type="Gene3D" id="1.10.10.10">
    <property type="entry name" value="Winged helix-like DNA-binding domain superfamily/Winged helix DNA-binding domain"/>
    <property type="match status" value="1"/>
</dbReference>
<dbReference type="RefSeq" id="XP_022669815.1">
    <property type="nucleotide sequence ID" value="XM_022814080.1"/>
</dbReference>
<dbReference type="InterPro" id="IPR018982">
    <property type="entry name" value="RQC_domain"/>
</dbReference>
<dbReference type="InterPro" id="IPR011545">
    <property type="entry name" value="DEAD/DEAH_box_helicase_dom"/>
</dbReference>
<dbReference type="SMART" id="SM00341">
    <property type="entry name" value="HRDC"/>
    <property type="match status" value="1"/>
</dbReference>
<evidence type="ECO:0000256" key="9">
    <source>
        <dbReference type="ARBA" id="ARBA00034617"/>
    </source>
</evidence>
<dbReference type="GO" id="GO:0005694">
    <property type="term" value="C:chromosome"/>
    <property type="evidence" value="ECO:0007669"/>
    <property type="project" value="TreeGrafter"/>
</dbReference>
<evidence type="ECO:0000256" key="13">
    <source>
        <dbReference type="SAM" id="MobiDB-lite"/>
    </source>
</evidence>
<dbReference type="InParanoid" id="A0A7M7ME64"/>
<keyword evidence="5" id="KW-0347">Helicase</keyword>
<comment type="similarity">
    <text evidence="2">Belongs to the helicase family. RecQ subfamily.</text>
</comment>
<comment type="cofactor">
    <cofactor evidence="1">
        <name>Zn(2+)</name>
        <dbReference type="ChEBI" id="CHEBI:29105"/>
    </cofactor>
</comment>
<dbReference type="GO" id="GO:0005524">
    <property type="term" value="F:ATP binding"/>
    <property type="evidence" value="ECO:0007669"/>
    <property type="project" value="UniProtKB-KW"/>
</dbReference>
<dbReference type="GO" id="GO:0043138">
    <property type="term" value="F:3'-5' DNA helicase activity"/>
    <property type="evidence" value="ECO:0007669"/>
    <property type="project" value="UniProtKB-EC"/>
</dbReference>
<keyword evidence="12" id="KW-0175">Coiled coil</keyword>
<evidence type="ECO:0000313" key="18">
    <source>
        <dbReference type="Proteomes" id="UP000594260"/>
    </source>
</evidence>
<dbReference type="InterPro" id="IPR001650">
    <property type="entry name" value="Helicase_C-like"/>
</dbReference>
<evidence type="ECO:0000256" key="8">
    <source>
        <dbReference type="ARBA" id="ARBA00023235"/>
    </source>
</evidence>
<keyword evidence="18" id="KW-1185">Reference proteome</keyword>
<evidence type="ECO:0000256" key="10">
    <source>
        <dbReference type="ARBA" id="ARBA00034808"/>
    </source>
</evidence>
<dbReference type="InterPro" id="IPR044876">
    <property type="entry name" value="HRDC_dom_sf"/>
</dbReference>
<dbReference type="NCBIfam" id="TIGR00614">
    <property type="entry name" value="recQ_fam"/>
    <property type="match status" value="1"/>
</dbReference>
<dbReference type="InterPro" id="IPR032284">
    <property type="entry name" value="RecQ_Zn-bd"/>
</dbReference>
<evidence type="ECO:0000256" key="6">
    <source>
        <dbReference type="ARBA" id="ARBA00022840"/>
    </source>
</evidence>
<dbReference type="InterPro" id="IPR036388">
    <property type="entry name" value="WH-like_DNA-bd_sf"/>
</dbReference>
<dbReference type="GO" id="GO:0005737">
    <property type="term" value="C:cytoplasm"/>
    <property type="evidence" value="ECO:0007669"/>
    <property type="project" value="TreeGrafter"/>
</dbReference>
<dbReference type="InterPro" id="IPR004589">
    <property type="entry name" value="DNA_helicase_ATP-dep_RecQ"/>
</dbReference>
<dbReference type="CDD" id="cd18794">
    <property type="entry name" value="SF2_C_RecQ"/>
    <property type="match status" value="1"/>
</dbReference>
<dbReference type="InterPro" id="IPR036390">
    <property type="entry name" value="WH_DNA-bd_sf"/>
</dbReference>
<dbReference type="EnsemblMetazoa" id="XM_022814080">
    <property type="protein sequence ID" value="XP_022669815"/>
    <property type="gene ID" value="LOC111253894"/>
</dbReference>
<dbReference type="GO" id="GO:0006260">
    <property type="term" value="P:DNA replication"/>
    <property type="evidence" value="ECO:0007669"/>
    <property type="project" value="InterPro"/>
</dbReference>
<comment type="catalytic activity">
    <reaction evidence="9">
        <text>Couples ATP hydrolysis with the unwinding of duplex DNA by translocating in the 3'-5' direction.</text>
        <dbReference type="EC" id="5.6.2.4"/>
    </reaction>
</comment>
<protein>
    <recommendedName>
        <fullName evidence="10">DNA 3'-5' helicase</fullName>
        <ecNumber evidence="10">5.6.2.4</ecNumber>
    </recommendedName>
</protein>
<dbReference type="InterPro" id="IPR010997">
    <property type="entry name" value="HRDC-like_sf"/>
</dbReference>
<dbReference type="SUPFAM" id="SSF52540">
    <property type="entry name" value="P-loop containing nucleoside triphosphate hydrolases"/>
    <property type="match status" value="1"/>
</dbReference>
<dbReference type="Gene3D" id="3.40.50.300">
    <property type="entry name" value="P-loop containing nucleotide triphosphate hydrolases"/>
    <property type="match status" value="2"/>
</dbReference>
<feature type="region of interest" description="Disordered" evidence="13">
    <location>
        <begin position="158"/>
        <end position="209"/>
    </location>
</feature>
<dbReference type="Pfam" id="PF16124">
    <property type="entry name" value="RecQ_Zn_bind"/>
    <property type="match status" value="1"/>
</dbReference>
<keyword evidence="6" id="KW-0067">ATP-binding</keyword>
<dbReference type="InterPro" id="IPR027417">
    <property type="entry name" value="P-loop_NTPase"/>
</dbReference>
<dbReference type="Pfam" id="PF00271">
    <property type="entry name" value="Helicase_C"/>
    <property type="match status" value="1"/>
</dbReference>
<evidence type="ECO:0000259" key="15">
    <source>
        <dbReference type="PROSITE" id="PS51192"/>
    </source>
</evidence>
<dbReference type="GeneID" id="111253894"/>
<evidence type="ECO:0000259" key="16">
    <source>
        <dbReference type="PROSITE" id="PS51194"/>
    </source>
</evidence>
<dbReference type="Pfam" id="PF09382">
    <property type="entry name" value="RQC"/>
    <property type="match status" value="1"/>
</dbReference>
<feature type="domain" description="Helicase ATP-binding" evidence="15">
    <location>
        <begin position="274"/>
        <end position="442"/>
    </location>
</feature>
<dbReference type="Proteomes" id="UP000594260">
    <property type="component" value="Unplaced"/>
</dbReference>
<dbReference type="OrthoDB" id="10261556at2759"/>
<dbReference type="GO" id="GO:0003677">
    <property type="term" value="F:DNA binding"/>
    <property type="evidence" value="ECO:0007669"/>
    <property type="project" value="UniProtKB-KW"/>
</dbReference>
<evidence type="ECO:0000256" key="7">
    <source>
        <dbReference type="ARBA" id="ARBA00023125"/>
    </source>
</evidence>
<keyword evidence="7" id="KW-0238">DNA-binding</keyword>
<dbReference type="PANTHER" id="PTHR13710">
    <property type="entry name" value="DNA HELICASE RECQ FAMILY MEMBER"/>
    <property type="match status" value="1"/>
</dbReference>
<dbReference type="SMART" id="SM00490">
    <property type="entry name" value="HELICc"/>
    <property type="match status" value="1"/>
</dbReference>
<dbReference type="GO" id="GO:0005654">
    <property type="term" value="C:nucleoplasm"/>
    <property type="evidence" value="ECO:0007669"/>
    <property type="project" value="TreeGrafter"/>
</dbReference>
<feature type="compositionally biased region" description="Basic and acidic residues" evidence="13">
    <location>
        <begin position="174"/>
        <end position="195"/>
    </location>
</feature>
<dbReference type="GO" id="GO:0009378">
    <property type="term" value="F:four-way junction helicase activity"/>
    <property type="evidence" value="ECO:0007669"/>
    <property type="project" value="TreeGrafter"/>
</dbReference>
<evidence type="ECO:0000256" key="3">
    <source>
        <dbReference type="ARBA" id="ARBA00022741"/>
    </source>
</evidence>
<evidence type="ECO:0000256" key="5">
    <source>
        <dbReference type="ARBA" id="ARBA00022806"/>
    </source>
</evidence>
<dbReference type="InterPro" id="IPR014001">
    <property type="entry name" value="Helicase_ATP-bd"/>
</dbReference>
<evidence type="ECO:0000256" key="1">
    <source>
        <dbReference type="ARBA" id="ARBA00001947"/>
    </source>
</evidence>
<dbReference type="PROSITE" id="PS51194">
    <property type="entry name" value="HELICASE_CTER"/>
    <property type="match status" value="1"/>
</dbReference>
<dbReference type="SUPFAM" id="SSF46785">
    <property type="entry name" value="Winged helix' DNA-binding domain"/>
    <property type="match status" value="1"/>
</dbReference>
<comment type="catalytic activity">
    <reaction evidence="11">
        <text>ATP + H2O = ADP + phosphate + H(+)</text>
        <dbReference type="Rhea" id="RHEA:13065"/>
        <dbReference type="ChEBI" id="CHEBI:15377"/>
        <dbReference type="ChEBI" id="CHEBI:15378"/>
        <dbReference type="ChEBI" id="CHEBI:30616"/>
        <dbReference type="ChEBI" id="CHEBI:43474"/>
        <dbReference type="ChEBI" id="CHEBI:456216"/>
    </reaction>
</comment>
<dbReference type="SMART" id="SM00956">
    <property type="entry name" value="RQC"/>
    <property type="match status" value="1"/>
</dbReference>
<accession>A0A7M7ME64</accession>
<name>A0A7M7ME64_VARDE</name>
<organism evidence="17 18">
    <name type="scientific">Varroa destructor</name>
    <name type="common">Honeybee mite</name>
    <dbReference type="NCBI Taxonomy" id="109461"/>
    <lineage>
        <taxon>Eukaryota</taxon>
        <taxon>Metazoa</taxon>
        <taxon>Ecdysozoa</taxon>
        <taxon>Arthropoda</taxon>
        <taxon>Chelicerata</taxon>
        <taxon>Arachnida</taxon>
        <taxon>Acari</taxon>
        <taxon>Parasitiformes</taxon>
        <taxon>Mesostigmata</taxon>
        <taxon>Gamasina</taxon>
        <taxon>Dermanyssoidea</taxon>
        <taxon>Varroidae</taxon>
        <taxon>Varroa</taxon>
    </lineage>
</organism>